<comment type="caution">
    <text evidence="2">The sequence shown here is derived from an EMBL/GenBank/DDBJ whole genome shotgun (WGS) entry which is preliminary data.</text>
</comment>
<keyword evidence="1" id="KW-0812">Transmembrane</keyword>
<feature type="transmembrane region" description="Helical" evidence="1">
    <location>
        <begin position="110"/>
        <end position="130"/>
    </location>
</feature>
<protein>
    <submittedName>
        <fullName evidence="2">Uncharacterized protein</fullName>
    </submittedName>
</protein>
<name>A0A371RH98_9PROT</name>
<keyword evidence="1" id="KW-1133">Transmembrane helix</keyword>
<dbReference type="EMBL" id="QUQO01000001">
    <property type="protein sequence ID" value="RFB04805.1"/>
    <property type="molecule type" value="Genomic_DNA"/>
</dbReference>
<sequence length="219" mass="23898">MTAENEVSQDAPSIDQARDDLAYLSSIVADRKPSLHAAGVLYGWAGILYGAQCLISWIGMVTPLEYPPLLHLAIGILPTVIFLVICVVVSRTNKVKGYGTGFTTRAISSVFGGAGLANFALVAVFALAAFRREDYTLWLFYPVSVCALQGAVWYAAAVMRRRWWMGFVAAGWLVSAVVASLFTEMPQHYLLVLTIALFVLMAFPGYAFMRISRTEEASA</sequence>
<reference evidence="2 3" key="1">
    <citation type="submission" date="2018-08" db="EMBL/GenBank/DDBJ databases">
        <title>Parvularcula sp. SM1705, isolated from surface water of the South Sea China.</title>
        <authorList>
            <person name="Sun L."/>
        </authorList>
    </citation>
    <scope>NUCLEOTIDE SEQUENCE [LARGE SCALE GENOMIC DNA]</scope>
    <source>
        <strain evidence="2 3">SM1705</strain>
    </source>
</reference>
<dbReference type="OrthoDB" id="7171551at2"/>
<evidence type="ECO:0000256" key="1">
    <source>
        <dbReference type="SAM" id="Phobius"/>
    </source>
</evidence>
<evidence type="ECO:0000313" key="2">
    <source>
        <dbReference type="EMBL" id="RFB04805.1"/>
    </source>
</evidence>
<keyword evidence="1" id="KW-0472">Membrane</keyword>
<organism evidence="2 3">
    <name type="scientific">Parvularcula marina</name>
    <dbReference type="NCBI Taxonomy" id="2292771"/>
    <lineage>
        <taxon>Bacteria</taxon>
        <taxon>Pseudomonadati</taxon>
        <taxon>Pseudomonadota</taxon>
        <taxon>Alphaproteobacteria</taxon>
        <taxon>Parvularculales</taxon>
        <taxon>Parvularculaceae</taxon>
        <taxon>Parvularcula</taxon>
    </lineage>
</organism>
<feature type="transmembrane region" description="Helical" evidence="1">
    <location>
        <begin position="163"/>
        <end position="182"/>
    </location>
</feature>
<feature type="transmembrane region" description="Helical" evidence="1">
    <location>
        <begin position="136"/>
        <end position="156"/>
    </location>
</feature>
<feature type="transmembrane region" description="Helical" evidence="1">
    <location>
        <begin position="188"/>
        <end position="209"/>
    </location>
</feature>
<evidence type="ECO:0000313" key="3">
    <source>
        <dbReference type="Proteomes" id="UP000264589"/>
    </source>
</evidence>
<keyword evidence="3" id="KW-1185">Reference proteome</keyword>
<feature type="transmembrane region" description="Helical" evidence="1">
    <location>
        <begin position="41"/>
        <end position="62"/>
    </location>
</feature>
<dbReference type="RefSeq" id="WP_116391438.1">
    <property type="nucleotide sequence ID" value="NZ_QUQO01000001.1"/>
</dbReference>
<proteinExistence type="predicted"/>
<gene>
    <name evidence="2" type="ORF">DX908_05630</name>
</gene>
<dbReference type="Proteomes" id="UP000264589">
    <property type="component" value="Unassembled WGS sequence"/>
</dbReference>
<accession>A0A371RH98</accession>
<feature type="transmembrane region" description="Helical" evidence="1">
    <location>
        <begin position="68"/>
        <end position="89"/>
    </location>
</feature>
<dbReference type="AlphaFoldDB" id="A0A371RH98"/>
<dbReference type="InParanoid" id="A0A371RH98"/>